<dbReference type="Pfam" id="PF00656">
    <property type="entry name" value="Peptidase_C14"/>
    <property type="match status" value="1"/>
</dbReference>
<evidence type="ECO:0000313" key="2">
    <source>
        <dbReference type="EMBL" id="PDH41693.1"/>
    </source>
</evidence>
<accession>A0A2A5WZJ6</accession>
<dbReference type="EMBL" id="NTKD01000003">
    <property type="protein sequence ID" value="PDH41693.1"/>
    <property type="molecule type" value="Genomic_DNA"/>
</dbReference>
<dbReference type="InterPro" id="IPR029030">
    <property type="entry name" value="Caspase-like_dom_sf"/>
</dbReference>
<organism evidence="2 3">
    <name type="scientific">OM182 bacterium MED-G24</name>
    <dbReference type="NCBI Taxonomy" id="1986255"/>
    <lineage>
        <taxon>Bacteria</taxon>
        <taxon>Pseudomonadati</taxon>
        <taxon>Pseudomonadota</taxon>
        <taxon>Gammaproteobacteria</taxon>
        <taxon>OMG group</taxon>
        <taxon>OM182 clade</taxon>
    </lineage>
</organism>
<dbReference type="InterPro" id="IPR001309">
    <property type="entry name" value="Pept_C14_p20"/>
</dbReference>
<comment type="caution">
    <text evidence="2">The sequence shown here is derived from an EMBL/GenBank/DDBJ whole genome shotgun (WGS) entry which is preliminary data.</text>
</comment>
<evidence type="ECO:0000313" key="3">
    <source>
        <dbReference type="Proteomes" id="UP000219327"/>
    </source>
</evidence>
<dbReference type="GO" id="GO:0004197">
    <property type="term" value="F:cysteine-type endopeptidase activity"/>
    <property type="evidence" value="ECO:0007669"/>
    <property type="project" value="InterPro"/>
</dbReference>
<gene>
    <name evidence="2" type="ORF">CNE99_01325</name>
</gene>
<dbReference type="Proteomes" id="UP000219327">
    <property type="component" value="Unassembled WGS sequence"/>
</dbReference>
<reference evidence="2 3" key="1">
    <citation type="submission" date="2017-08" db="EMBL/GenBank/DDBJ databases">
        <title>Fine stratification of microbial communities through a metagenomic profile of the photic zone.</title>
        <authorList>
            <person name="Haro-Moreno J.M."/>
            <person name="Lopez-Perez M."/>
            <person name="De La Torre J."/>
            <person name="Picazo A."/>
            <person name="Camacho A."/>
            <person name="Rodriguez-Valera F."/>
        </authorList>
    </citation>
    <scope>NUCLEOTIDE SEQUENCE [LARGE SCALE GENOMIC DNA]</scope>
    <source>
        <strain evidence="2">MED-G24</strain>
    </source>
</reference>
<dbReference type="PROSITE" id="PS50208">
    <property type="entry name" value="CASPASE_P20"/>
    <property type="match status" value="1"/>
</dbReference>
<dbReference type="InterPro" id="IPR052039">
    <property type="entry name" value="Caspase-related_regulators"/>
</dbReference>
<dbReference type="AlphaFoldDB" id="A0A2A5WZJ6"/>
<dbReference type="Gene3D" id="3.40.50.1460">
    <property type="match status" value="1"/>
</dbReference>
<feature type="domain" description="Caspase family p20" evidence="1">
    <location>
        <begin position="60"/>
        <end position="190"/>
    </location>
</feature>
<dbReference type="PANTHER" id="PTHR22576">
    <property type="entry name" value="MUCOSA ASSOCIATED LYMPHOID TISSUE LYMPHOMA TRANSLOCATION PROTEIN 1/PARACASPASE"/>
    <property type="match status" value="1"/>
</dbReference>
<sequence length="262" mass="28916">MRSVWWKLAPITFQCLRFVCSPSQLPANNRARSVVSGYSVPLFCAGLAIAQRGLAYEAQSDRHALIIGNSAYTLAPLENPTNDASDLARKFRKMKYNVTVVQDQGGDDLARTVETFYESVTGTDPITVFYYAGHAVQVDGVNYLLPVDKEIYTVEALVRNGYSLNRLLLAMKDAVSEQNVIILDACRNNPLEAEMLSSDGRGVQISAGNAATRQMAQQVRQELRAGLAQVKAPPGTLEHSSLLEPFYFRQPRNQGIPDIVTF</sequence>
<dbReference type="GO" id="GO:0006508">
    <property type="term" value="P:proteolysis"/>
    <property type="evidence" value="ECO:0007669"/>
    <property type="project" value="InterPro"/>
</dbReference>
<dbReference type="SUPFAM" id="SSF52129">
    <property type="entry name" value="Caspase-like"/>
    <property type="match status" value="1"/>
</dbReference>
<proteinExistence type="predicted"/>
<name>A0A2A5WZJ6_9GAMM</name>
<evidence type="ECO:0000259" key="1">
    <source>
        <dbReference type="PROSITE" id="PS50208"/>
    </source>
</evidence>
<dbReference type="InterPro" id="IPR011600">
    <property type="entry name" value="Pept_C14_caspase"/>
</dbReference>
<dbReference type="PANTHER" id="PTHR22576:SF37">
    <property type="entry name" value="MUCOSA-ASSOCIATED LYMPHOID TISSUE LYMPHOMA TRANSLOCATION PROTEIN 1"/>
    <property type="match status" value="1"/>
</dbReference>
<protein>
    <recommendedName>
        <fullName evidence="1">Caspase family p20 domain-containing protein</fullName>
    </recommendedName>
</protein>